<dbReference type="EMBL" id="KN716413">
    <property type="protein sequence ID" value="KJH45346.1"/>
    <property type="molecule type" value="Genomic_DNA"/>
</dbReference>
<gene>
    <name evidence="1" type="ORF">DICVIV_08622</name>
</gene>
<accession>A0A0D8XSK0</accession>
<reference evidence="1 2" key="1">
    <citation type="submission" date="2013-11" db="EMBL/GenBank/DDBJ databases">
        <title>Draft genome of the bovine lungworm Dictyocaulus viviparus.</title>
        <authorList>
            <person name="Mitreva M."/>
        </authorList>
    </citation>
    <scope>NUCLEOTIDE SEQUENCE [LARGE SCALE GENOMIC DNA]</scope>
    <source>
        <strain evidence="1 2">HannoverDv2000</strain>
    </source>
</reference>
<dbReference type="Proteomes" id="UP000053766">
    <property type="component" value="Unassembled WGS sequence"/>
</dbReference>
<keyword evidence="2" id="KW-1185">Reference proteome</keyword>
<name>A0A0D8XSK0_DICVI</name>
<organism evidence="1 2">
    <name type="scientific">Dictyocaulus viviparus</name>
    <name type="common">Bovine lungworm</name>
    <dbReference type="NCBI Taxonomy" id="29172"/>
    <lineage>
        <taxon>Eukaryota</taxon>
        <taxon>Metazoa</taxon>
        <taxon>Ecdysozoa</taxon>
        <taxon>Nematoda</taxon>
        <taxon>Chromadorea</taxon>
        <taxon>Rhabditida</taxon>
        <taxon>Rhabditina</taxon>
        <taxon>Rhabditomorpha</taxon>
        <taxon>Strongyloidea</taxon>
        <taxon>Metastrongylidae</taxon>
        <taxon>Dictyocaulus</taxon>
    </lineage>
</organism>
<proteinExistence type="predicted"/>
<evidence type="ECO:0000313" key="1">
    <source>
        <dbReference type="EMBL" id="KJH45346.1"/>
    </source>
</evidence>
<evidence type="ECO:0000313" key="2">
    <source>
        <dbReference type="Proteomes" id="UP000053766"/>
    </source>
</evidence>
<reference evidence="2" key="2">
    <citation type="journal article" date="2016" name="Sci. Rep.">
        <title>Dictyocaulus viviparus genome, variome and transcriptome elucidate lungworm biology and support future intervention.</title>
        <authorList>
            <person name="McNulty S.N."/>
            <person name="Strube C."/>
            <person name="Rosa B.A."/>
            <person name="Martin J.C."/>
            <person name="Tyagi R."/>
            <person name="Choi Y.J."/>
            <person name="Wang Q."/>
            <person name="Hallsworth Pepin K."/>
            <person name="Zhang X."/>
            <person name="Ozersky P."/>
            <person name="Wilson R.K."/>
            <person name="Sternberg P.W."/>
            <person name="Gasser R.B."/>
            <person name="Mitreva M."/>
        </authorList>
    </citation>
    <scope>NUCLEOTIDE SEQUENCE [LARGE SCALE GENOMIC DNA]</scope>
    <source>
        <strain evidence="2">HannoverDv2000</strain>
    </source>
</reference>
<dbReference type="AlphaFoldDB" id="A0A0D8XSK0"/>
<protein>
    <submittedName>
        <fullName evidence="1">Uncharacterized protein</fullName>
    </submittedName>
</protein>
<sequence>MRWSMLTNSTMRTKIIAVRIRVPILAFLVYQRSSRYGSPDINVTNLVNQLFTANVYKHYCFILACSLLSSGSTTLFSAY</sequence>